<dbReference type="PATRIC" id="fig|523844.20.peg.552"/>
<protein>
    <submittedName>
        <fullName evidence="1">OsmC/Ohr family protein</fullName>
    </submittedName>
</protein>
<dbReference type="AlphaFoldDB" id="A0A0E3NA97"/>
<dbReference type="Proteomes" id="UP000066529">
    <property type="component" value="Chromosome"/>
</dbReference>
<dbReference type="PANTHER" id="PTHR34352">
    <property type="entry name" value="PROTEIN YHFA"/>
    <property type="match status" value="1"/>
</dbReference>
<evidence type="ECO:0000313" key="1">
    <source>
        <dbReference type="EMBL" id="AKB12182.1"/>
    </source>
</evidence>
<dbReference type="PANTHER" id="PTHR34352:SF1">
    <property type="entry name" value="PROTEIN YHFA"/>
    <property type="match status" value="1"/>
</dbReference>
<dbReference type="STRING" id="523844.MSTHT_0424"/>
<sequence>MSENDTLINMSYKGEMQFVAENSTGCNISLEPPAFMGGSGKAPNPIDYLVTALGGCIGFKTIMDISGKGFKLDSFSMKINGTKSKSPSRLFDKLHLIVTLSGDVDDLTVAETIENAVMHTCPIAAMFRETMEITWEHNIIE</sequence>
<dbReference type="SUPFAM" id="SSF82784">
    <property type="entry name" value="OsmC-like"/>
    <property type="match status" value="1"/>
</dbReference>
<dbReference type="InterPro" id="IPR003718">
    <property type="entry name" value="OsmC/Ohr_fam"/>
</dbReference>
<gene>
    <name evidence="1" type="ORF">MSTHT_0424</name>
</gene>
<proteinExistence type="predicted"/>
<dbReference type="Gene3D" id="3.30.300.20">
    <property type="match status" value="1"/>
</dbReference>
<reference evidence="1 2" key="1">
    <citation type="submission" date="2014-07" db="EMBL/GenBank/DDBJ databases">
        <title>Methanogenic archaea and the global carbon cycle.</title>
        <authorList>
            <person name="Henriksen J.R."/>
            <person name="Luke J."/>
            <person name="Reinhart S."/>
            <person name="Benedict M.N."/>
            <person name="Youngblut N.D."/>
            <person name="Metcalf M.E."/>
            <person name="Whitaker R.J."/>
            <person name="Metcalf W.W."/>
        </authorList>
    </citation>
    <scope>NUCLEOTIDE SEQUENCE [LARGE SCALE GENOMIC DNA]</scope>
    <source>
        <strain evidence="2">ATCC 43570 / DSM 1825 / OCM 12 / VKM B-1830 / TM-1</strain>
    </source>
</reference>
<dbReference type="InterPro" id="IPR036102">
    <property type="entry name" value="OsmC/Ohrsf"/>
</dbReference>
<dbReference type="HOGENOM" id="CLU_1700277_0_0_2"/>
<name>A0A0E3NA97_METTT</name>
<dbReference type="Pfam" id="PF02566">
    <property type="entry name" value="OsmC"/>
    <property type="match status" value="1"/>
</dbReference>
<dbReference type="EMBL" id="CP009501">
    <property type="protein sequence ID" value="AKB12182.1"/>
    <property type="molecule type" value="Genomic_DNA"/>
</dbReference>
<dbReference type="KEGG" id="mthr:MSTHT_0424"/>
<evidence type="ECO:0000313" key="2">
    <source>
        <dbReference type="Proteomes" id="UP000066529"/>
    </source>
</evidence>
<dbReference type="InterPro" id="IPR015946">
    <property type="entry name" value="KH_dom-like_a/b"/>
</dbReference>
<accession>A0A0E3NA97</accession>
<organism evidence="1 2">
    <name type="scientific">Methanosarcina thermophila (strain ATCC 43570 / DSM 1825 / OCM 12 / VKM B-1830 / TM-1)</name>
    <dbReference type="NCBI Taxonomy" id="523844"/>
    <lineage>
        <taxon>Archaea</taxon>
        <taxon>Methanobacteriati</taxon>
        <taxon>Methanobacteriota</taxon>
        <taxon>Stenosarchaea group</taxon>
        <taxon>Methanomicrobia</taxon>
        <taxon>Methanosarcinales</taxon>
        <taxon>Methanosarcinaceae</taxon>
        <taxon>Methanosarcina</taxon>
    </lineage>
</organism>